<evidence type="ECO:0000313" key="2">
    <source>
        <dbReference type="Proteomes" id="UP000001603"/>
    </source>
</evidence>
<evidence type="ECO:0000313" key="1">
    <source>
        <dbReference type="EMBL" id="EAS65477.1"/>
    </source>
</evidence>
<proteinExistence type="predicted"/>
<dbReference type="Proteomes" id="UP000001603">
    <property type="component" value="Unassembled WGS sequence"/>
</dbReference>
<sequence length="37" mass="4036">MLVFSLGVFYTEVMVNKQACNEFVVFSSVTVASLFAG</sequence>
<comment type="caution">
    <text evidence="1">The sequence shown here is derived from an EMBL/GenBank/DDBJ whole genome shotgun (WGS) entry which is preliminary data.</text>
</comment>
<name>Q1ZX80_PHOAS</name>
<reference evidence="1 2" key="1">
    <citation type="journal article" date="2009" name="Proc. Natl. Acad. Sci. U.S.A.">
        <title>The genomic basis of trophic strategy in marine bacteria.</title>
        <authorList>
            <person name="Lauro F.M."/>
            <person name="McDougald D."/>
            <person name="Thomas T."/>
            <person name="Williams T.J."/>
            <person name="Egan S."/>
            <person name="Rice S."/>
            <person name="DeMaere M.Z."/>
            <person name="Ting L."/>
            <person name="Ertan H."/>
            <person name="Johnson J."/>
            <person name="Ferriera S."/>
            <person name="Lapidus A."/>
            <person name="Anderson I."/>
            <person name="Kyrpides N."/>
            <person name="Munk A.C."/>
            <person name="Detter C."/>
            <person name="Han C.S."/>
            <person name="Brown M.V."/>
            <person name="Robb F.T."/>
            <person name="Kjelleberg S."/>
            <person name="Cavicchioli R."/>
        </authorList>
    </citation>
    <scope>NUCLEOTIDE SEQUENCE [LARGE SCALE GENOMIC DNA]</scope>
    <source>
        <strain evidence="1 2">S14</strain>
    </source>
</reference>
<dbReference type="EMBL" id="AAOJ01000001">
    <property type="protein sequence ID" value="EAS65477.1"/>
    <property type="molecule type" value="Genomic_DNA"/>
</dbReference>
<organism evidence="1 2">
    <name type="scientific">Photobacterium angustum (strain S14 / CCUG 15956)</name>
    <name type="common">Vibrio sp. (strain S14 / CCUG 15956)</name>
    <dbReference type="NCBI Taxonomy" id="314292"/>
    <lineage>
        <taxon>Bacteria</taxon>
        <taxon>Pseudomonadati</taxon>
        <taxon>Pseudomonadota</taxon>
        <taxon>Gammaproteobacteria</taxon>
        <taxon>Vibrionales</taxon>
        <taxon>Vibrionaceae</taxon>
        <taxon>Photobacterium</taxon>
    </lineage>
</organism>
<dbReference type="AlphaFoldDB" id="Q1ZX80"/>
<accession>Q1ZX80</accession>
<protein>
    <submittedName>
        <fullName evidence="1">Uncharacterized protein</fullName>
    </submittedName>
</protein>
<dbReference type="HOGENOM" id="CLU_3347034_0_0_6"/>
<gene>
    <name evidence="1" type="ORF">VAS14_09209</name>
</gene>